<keyword evidence="4 15" id="KW-0575">Peroxidase</keyword>
<dbReference type="KEGG" id="oca:OCAR_5992"/>
<evidence type="ECO:0000313" key="16">
    <source>
        <dbReference type="Proteomes" id="UP000007730"/>
    </source>
</evidence>
<dbReference type="PROSITE" id="PS51352">
    <property type="entry name" value="THIOREDOXIN_2"/>
    <property type="match status" value="1"/>
</dbReference>
<dbReference type="EMBL" id="CP002826">
    <property type="protein sequence ID" value="AEI06739.1"/>
    <property type="molecule type" value="Genomic_DNA"/>
</dbReference>
<dbReference type="PATRIC" id="fig|504832.7.peg.2152"/>
<comment type="function">
    <text evidence="1">Thiol-specific peroxidase that catalyzes the reduction of hydrogen peroxide and organic hydroperoxides to water and alcohols, respectively. Plays a role in cell protection against oxidative stress by detoxifying peroxides and as sensor of hydrogen peroxide-mediated signaling events.</text>
</comment>
<evidence type="ECO:0000256" key="1">
    <source>
        <dbReference type="ARBA" id="ARBA00003330"/>
    </source>
</evidence>
<dbReference type="Gene3D" id="3.40.30.10">
    <property type="entry name" value="Glutaredoxin"/>
    <property type="match status" value="1"/>
</dbReference>
<evidence type="ECO:0000256" key="5">
    <source>
        <dbReference type="ARBA" id="ARBA00022862"/>
    </source>
</evidence>
<evidence type="ECO:0000256" key="4">
    <source>
        <dbReference type="ARBA" id="ARBA00022559"/>
    </source>
</evidence>
<sequence length="210" mass="22357">MPKKTIKKTPKAAATVSRKTAASKTGVTKAAARSPVAPRKAPARATGAAAKAADPVLVEGKRAPAFRIPRDDGSTVALKDFAGRKLVLFFYPRAGTPGCTIEANDFSRLAPQFERQGAAVLGVSADPQAALQRFRAKNNLKVALASDETLAMLEAYGVWAEKSLYGKTFMGVVRTTVLIDENGRVVRVWRNVKVPGHAEAVLSTIRDALS</sequence>
<evidence type="ECO:0000256" key="12">
    <source>
        <dbReference type="ARBA" id="ARBA00049091"/>
    </source>
</evidence>
<evidence type="ECO:0000256" key="3">
    <source>
        <dbReference type="ARBA" id="ARBA00013017"/>
    </source>
</evidence>
<evidence type="ECO:0000256" key="11">
    <source>
        <dbReference type="ARBA" id="ARBA00042639"/>
    </source>
</evidence>
<dbReference type="GO" id="GO:0008379">
    <property type="term" value="F:thioredoxin peroxidase activity"/>
    <property type="evidence" value="ECO:0007669"/>
    <property type="project" value="TreeGrafter"/>
</dbReference>
<comment type="similarity">
    <text evidence="10">Belongs to the peroxiredoxin family. BCP/PrxQ subfamily.</text>
</comment>
<name>B6JHE1_AFIC5</name>
<evidence type="ECO:0000256" key="9">
    <source>
        <dbReference type="ARBA" id="ARBA00032824"/>
    </source>
</evidence>
<dbReference type="InterPro" id="IPR013766">
    <property type="entry name" value="Thioredoxin_domain"/>
</dbReference>
<dbReference type="GO" id="GO:0034599">
    <property type="term" value="P:cellular response to oxidative stress"/>
    <property type="evidence" value="ECO:0007669"/>
    <property type="project" value="TreeGrafter"/>
</dbReference>
<proteinExistence type="inferred from homology"/>
<dbReference type="STRING" id="504832.OCA5_c20320"/>
<keyword evidence="8" id="KW-0676">Redox-active center</keyword>
<dbReference type="OrthoDB" id="9812811at2"/>
<feature type="compositionally biased region" description="Basic residues" evidence="13">
    <location>
        <begin position="1"/>
        <end position="10"/>
    </location>
</feature>
<dbReference type="KEGG" id="ocg:OCA5_c20320"/>
<evidence type="ECO:0000256" key="6">
    <source>
        <dbReference type="ARBA" id="ARBA00023002"/>
    </source>
</evidence>
<dbReference type="Proteomes" id="UP000007730">
    <property type="component" value="Chromosome"/>
</dbReference>
<keyword evidence="6 15" id="KW-0560">Oxidoreductase</keyword>
<comment type="catalytic activity">
    <reaction evidence="12">
        <text>a hydroperoxide + [thioredoxin]-dithiol = an alcohol + [thioredoxin]-disulfide + H2O</text>
        <dbReference type="Rhea" id="RHEA:62620"/>
        <dbReference type="Rhea" id="RHEA-COMP:10698"/>
        <dbReference type="Rhea" id="RHEA-COMP:10700"/>
        <dbReference type="ChEBI" id="CHEBI:15377"/>
        <dbReference type="ChEBI" id="CHEBI:29950"/>
        <dbReference type="ChEBI" id="CHEBI:30879"/>
        <dbReference type="ChEBI" id="CHEBI:35924"/>
        <dbReference type="ChEBI" id="CHEBI:50058"/>
        <dbReference type="EC" id="1.11.1.24"/>
    </reaction>
</comment>
<keyword evidence="5" id="KW-0049">Antioxidant</keyword>
<reference evidence="15 16" key="1">
    <citation type="journal article" date="2011" name="J. Bacteriol.">
        <title>Complete genome sequences of the chemolithoautotrophic Oligotropha carboxidovorans strains OM4 and OM5.</title>
        <authorList>
            <person name="Volland S."/>
            <person name="Rachinger M."/>
            <person name="Strittmatter A."/>
            <person name="Daniel R."/>
            <person name="Gottschalk G."/>
            <person name="Meyer O."/>
        </authorList>
    </citation>
    <scope>NUCLEOTIDE SEQUENCE [LARGE SCALE GENOMIC DNA]</scope>
    <source>
        <strain evidence="16">ATCC 49405 / DSM 1227 / KCTC 32145 / OM5</strain>
    </source>
</reference>
<dbReference type="Pfam" id="PF00578">
    <property type="entry name" value="AhpC-TSA"/>
    <property type="match status" value="1"/>
</dbReference>
<dbReference type="RefSeq" id="WP_012563139.1">
    <property type="nucleotide sequence ID" value="NC_011386.1"/>
</dbReference>
<dbReference type="CDD" id="cd03017">
    <property type="entry name" value="PRX_BCP"/>
    <property type="match status" value="1"/>
</dbReference>
<dbReference type="InterPro" id="IPR000866">
    <property type="entry name" value="AhpC/TSA"/>
</dbReference>
<dbReference type="InterPro" id="IPR050924">
    <property type="entry name" value="Peroxiredoxin_BCP/PrxQ"/>
</dbReference>
<gene>
    <name evidence="15" type="ordered locus">OCA5_c20320</name>
</gene>
<accession>B6JHE1</accession>
<organism evidence="15 16">
    <name type="scientific">Afipia carboxidovorans (strain ATCC 49405 / DSM 1227 / KCTC 32145 / OM5)</name>
    <name type="common">Oligotropha carboxidovorans</name>
    <dbReference type="NCBI Taxonomy" id="504832"/>
    <lineage>
        <taxon>Bacteria</taxon>
        <taxon>Pseudomonadati</taxon>
        <taxon>Pseudomonadota</taxon>
        <taxon>Alphaproteobacteria</taxon>
        <taxon>Hyphomicrobiales</taxon>
        <taxon>Nitrobacteraceae</taxon>
        <taxon>Afipia</taxon>
    </lineage>
</organism>
<keyword evidence="16" id="KW-1185">Reference proteome</keyword>
<dbReference type="FunFam" id="3.40.30.10:FF:000007">
    <property type="entry name" value="Thioredoxin-dependent thiol peroxidase"/>
    <property type="match status" value="1"/>
</dbReference>
<dbReference type="SUPFAM" id="SSF52833">
    <property type="entry name" value="Thioredoxin-like"/>
    <property type="match status" value="1"/>
</dbReference>
<feature type="compositionally biased region" description="Polar residues" evidence="13">
    <location>
        <begin position="17"/>
        <end position="26"/>
    </location>
</feature>
<feature type="compositionally biased region" description="Low complexity" evidence="13">
    <location>
        <begin position="37"/>
        <end position="53"/>
    </location>
</feature>
<keyword evidence="7" id="KW-1015">Disulfide bond</keyword>
<evidence type="ECO:0000256" key="13">
    <source>
        <dbReference type="SAM" id="MobiDB-lite"/>
    </source>
</evidence>
<evidence type="ECO:0000256" key="7">
    <source>
        <dbReference type="ARBA" id="ARBA00023157"/>
    </source>
</evidence>
<dbReference type="AlphaFoldDB" id="B6JHE1"/>
<evidence type="ECO:0000256" key="10">
    <source>
        <dbReference type="ARBA" id="ARBA00038489"/>
    </source>
</evidence>
<dbReference type="GO" id="GO:0005737">
    <property type="term" value="C:cytoplasm"/>
    <property type="evidence" value="ECO:0007669"/>
    <property type="project" value="TreeGrafter"/>
</dbReference>
<dbReference type="PANTHER" id="PTHR42801">
    <property type="entry name" value="THIOREDOXIN-DEPENDENT PEROXIDE REDUCTASE"/>
    <property type="match status" value="1"/>
</dbReference>
<evidence type="ECO:0000256" key="2">
    <source>
        <dbReference type="ARBA" id="ARBA00011245"/>
    </source>
</evidence>
<dbReference type="HOGENOM" id="CLU_042529_14_0_5"/>
<dbReference type="EC" id="1.11.1.24" evidence="3"/>
<evidence type="ECO:0000256" key="8">
    <source>
        <dbReference type="ARBA" id="ARBA00023284"/>
    </source>
</evidence>
<dbReference type="PANTHER" id="PTHR42801:SF4">
    <property type="entry name" value="AHPC_TSA FAMILY PROTEIN"/>
    <property type="match status" value="1"/>
</dbReference>
<feature type="region of interest" description="Disordered" evidence="13">
    <location>
        <begin position="1"/>
        <end position="53"/>
    </location>
</feature>
<evidence type="ECO:0000259" key="14">
    <source>
        <dbReference type="PROSITE" id="PS51352"/>
    </source>
</evidence>
<comment type="subunit">
    <text evidence="2">Monomer.</text>
</comment>
<protein>
    <recommendedName>
        <fullName evidence="3">thioredoxin-dependent peroxiredoxin</fullName>
        <ecNumber evidence="3">1.11.1.24</ecNumber>
    </recommendedName>
    <alternativeName>
        <fullName evidence="9">Thioredoxin peroxidase</fullName>
    </alternativeName>
    <alternativeName>
        <fullName evidence="11">Thioredoxin-dependent peroxiredoxin Bcp</fullName>
    </alternativeName>
</protein>
<dbReference type="eggNOG" id="COG1225">
    <property type="taxonomic scope" value="Bacteria"/>
</dbReference>
<dbReference type="InterPro" id="IPR036249">
    <property type="entry name" value="Thioredoxin-like_sf"/>
</dbReference>
<dbReference type="GO" id="GO:0045454">
    <property type="term" value="P:cell redox homeostasis"/>
    <property type="evidence" value="ECO:0007669"/>
    <property type="project" value="TreeGrafter"/>
</dbReference>
<feature type="domain" description="Thioredoxin" evidence="14">
    <location>
        <begin position="57"/>
        <end position="210"/>
    </location>
</feature>
<evidence type="ECO:0000313" key="15">
    <source>
        <dbReference type="EMBL" id="AEI06739.1"/>
    </source>
</evidence>